<feature type="region of interest" description="Disordered" evidence="2">
    <location>
        <begin position="260"/>
        <end position="291"/>
    </location>
</feature>
<keyword evidence="1" id="KW-0597">Phosphoprotein</keyword>
<dbReference type="InterPro" id="IPR001374">
    <property type="entry name" value="R3H_dom"/>
</dbReference>
<feature type="compositionally biased region" description="Polar residues" evidence="2">
    <location>
        <begin position="108"/>
        <end position="117"/>
    </location>
</feature>
<dbReference type="GO" id="GO:0003676">
    <property type="term" value="F:nucleic acid binding"/>
    <property type="evidence" value="ECO:0007669"/>
    <property type="project" value="UniProtKB-UniRule"/>
</dbReference>
<dbReference type="PANTHER" id="PTHR15672">
    <property type="entry name" value="CAMP-REGULATED PHOSPHOPROTEIN 21 RELATED R3H DOMAIN CONTAINING PROTEIN"/>
    <property type="match status" value="1"/>
</dbReference>
<dbReference type="InterPro" id="IPR051937">
    <property type="entry name" value="R3H_domain_containing"/>
</dbReference>
<evidence type="ECO:0000259" key="3">
    <source>
        <dbReference type="PROSITE" id="PS51061"/>
    </source>
</evidence>
<feature type="region of interest" description="Disordered" evidence="2">
    <location>
        <begin position="518"/>
        <end position="552"/>
    </location>
</feature>
<dbReference type="SMART" id="SM00393">
    <property type="entry name" value="R3H"/>
    <property type="match status" value="1"/>
</dbReference>
<dbReference type="PROSITE" id="PS51673">
    <property type="entry name" value="SUZ"/>
    <property type="match status" value="1"/>
</dbReference>
<name>A0A1B6DM93_9HEMI</name>
<feature type="compositionally biased region" description="Basic and acidic residues" evidence="2">
    <location>
        <begin position="272"/>
        <end position="291"/>
    </location>
</feature>
<dbReference type="EMBL" id="GEDC01010530">
    <property type="protein sequence ID" value="JAS26768.1"/>
    <property type="molecule type" value="Transcribed_RNA"/>
</dbReference>
<feature type="region of interest" description="Disordered" evidence="2">
    <location>
        <begin position="1"/>
        <end position="146"/>
    </location>
</feature>
<dbReference type="InterPro" id="IPR024771">
    <property type="entry name" value="SUZ"/>
</dbReference>
<feature type="compositionally biased region" description="Basic residues" evidence="2">
    <location>
        <begin position="57"/>
        <end position="69"/>
    </location>
</feature>
<evidence type="ECO:0008006" key="6">
    <source>
        <dbReference type="Google" id="ProtNLM"/>
    </source>
</evidence>
<evidence type="ECO:0000256" key="1">
    <source>
        <dbReference type="ARBA" id="ARBA00022553"/>
    </source>
</evidence>
<feature type="compositionally biased region" description="Low complexity" evidence="2">
    <location>
        <begin position="403"/>
        <end position="443"/>
    </location>
</feature>
<feature type="compositionally biased region" description="Polar residues" evidence="2">
    <location>
        <begin position="45"/>
        <end position="56"/>
    </location>
</feature>
<feature type="region of interest" description="Disordered" evidence="2">
    <location>
        <begin position="398"/>
        <end position="461"/>
    </location>
</feature>
<gene>
    <name evidence="5" type="ORF">g.28337</name>
</gene>
<dbReference type="CDD" id="cd02642">
    <property type="entry name" value="R3H_encore_like"/>
    <property type="match status" value="1"/>
</dbReference>
<reference evidence="5" key="1">
    <citation type="submission" date="2015-12" db="EMBL/GenBank/DDBJ databases">
        <title>De novo transcriptome assembly of four potential Pierce s Disease insect vectors from Arizona vineyards.</title>
        <authorList>
            <person name="Tassone E.E."/>
        </authorList>
    </citation>
    <scope>NUCLEOTIDE SEQUENCE</scope>
</reference>
<dbReference type="PANTHER" id="PTHR15672:SF8">
    <property type="entry name" value="PROTEIN ENCORE"/>
    <property type="match status" value="1"/>
</dbReference>
<evidence type="ECO:0000313" key="5">
    <source>
        <dbReference type="EMBL" id="JAS26768.1"/>
    </source>
</evidence>
<feature type="domain" description="R3H" evidence="3">
    <location>
        <begin position="169"/>
        <end position="232"/>
    </location>
</feature>
<feature type="compositionally biased region" description="Low complexity" evidence="2">
    <location>
        <begin position="91"/>
        <end position="107"/>
    </location>
</feature>
<feature type="compositionally biased region" description="Polar residues" evidence="2">
    <location>
        <begin position="125"/>
        <end position="146"/>
    </location>
</feature>
<feature type="region of interest" description="Disordered" evidence="2">
    <location>
        <begin position="939"/>
        <end position="980"/>
    </location>
</feature>
<evidence type="ECO:0000256" key="2">
    <source>
        <dbReference type="SAM" id="MobiDB-lite"/>
    </source>
</evidence>
<sequence length="995" mass="111439">MERSARGQRTLSKQNVFDNCDETDTFPTDKQQEIEVPENDPASLQPVNPVNNNASLHRSRSQSKVRLLVRSHAVREEASPPPDDPSLYPTNNNINNNNNNNNNNNMNGSSLSANTTRLKLKKEGSSQGSIDSWTPNLSRDNSMEQYTDSSGIDLEQFIENTLNRNPKDRLLLLKIENELVSLIKDNKRSVHKFQAMSSYQRMLVHRVAAYFGMDHNVDPSGQQVVVNKTKATRLPNSKFCDLVRDDLLFPEEPRRSILKRDSSSFDETSTFKSHDRQLTCESRRSKSFEEREEEYEKVKRRIFNHDHERNLDSQNSSQDEDDVRWPSESQNWTSSDLENLELERNPPMPQRPERKSRIIKVESYESKDALQANSLRQSILKSYSFGGYDQQSLNARMLTKQDSGSSMSSRLSPSSSGYKSQSQRSDVTLSATPSPTATPQLATHCSSQSRAQTPELEQEREKTVMWAVTSLAVVPRGSIIINPQTGQPCTNLDGSIYHFDPDNPPKMSPTEELREIAPEVKPPSKNQTETGVKKKTPKISNPSPPTPTSLSTDCAQISSHLQHIELNHESSKTPNNVSQSVKYQPHQPIQQPSATPAFQSFYHPPQTCYPYQLYPTASGMPPPMVQPPPSLQPLPSEGMYHPVNPQQPSQSGLRTFAKLNQDINTATHDLTNYLMGLNMGDPIQNIGDGRSILYWPAASNSTPSHPPQVPLHVSQPQNPQIPVIYGPQPTNIPPIQYSQVTNSFNPMSSMMPMDRTADSSYMKPMEWQKVPPMFSQPVHILYNNNGHNMLPNPPAVSYCNNSTSNLMHYPSSTQVHQNHMYINNKIQMPTPPPTTNQQVNMYPQYQVPISSNSFNAGCYSLQTTAPSLLPPPRIQMGMQSNPPMTTDLREGPPITCPGPIPPNVLRYPNIPQYAQTPFYVTRLVPGDLRLVGNNHHRIGFPMPTSNTSMAARKSRPKSTVLDSNGSGPPPSINQPLSTPLMDISRMNSTGFILGP</sequence>
<evidence type="ECO:0000259" key="4">
    <source>
        <dbReference type="PROSITE" id="PS51673"/>
    </source>
</evidence>
<protein>
    <recommendedName>
        <fullName evidence="6">cAMP-regulated phosphoprotein 21</fullName>
    </recommendedName>
</protein>
<feature type="compositionally biased region" description="Polar residues" evidence="2">
    <location>
        <begin position="327"/>
        <end position="337"/>
    </location>
</feature>
<dbReference type="Pfam" id="PF01424">
    <property type="entry name" value="R3H"/>
    <property type="match status" value="1"/>
</dbReference>
<dbReference type="InterPro" id="IPR036867">
    <property type="entry name" value="R3H_dom_sf"/>
</dbReference>
<dbReference type="Gene3D" id="3.30.1370.50">
    <property type="entry name" value="R3H-like domain"/>
    <property type="match status" value="1"/>
</dbReference>
<dbReference type="Pfam" id="PF12752">
    <property type="entry name" value="SUZ"/>
    <property type="match status" value="1"/>
</dbReference>
<dbReference type="PROSITE" id="PS51061">
    <property type="entry name" value="R3H"/>
    <property type="match status" value="1"/>
</dbReference>
<feature type="compositionally biased region" description="Polar residues" evidence="2">
    <location>
        <begin position="7"/>
        <end position="17"/>
    </location>
</feature>
<feature type="domain" description="SUZ" evidence="4">
    <location>
        <begin position="233"/>
        <end position="307"/>
    </location>
</feature>
<organism evidence="5">
    <name type="scientific">Clastoptera arizonana</name>
    <name type="common">Arizona spittle bug</name>
    <dbReference type="NCBI Taxonomy" id="38151"/>
    <lineage>
        <taxon>Eukaryota</taxon>
        <taxon>Metazoa</taxon>
        <taxon>Ecdysozoa</taxon>
        <taxon>Arthropoda</taxon>
        <taxon>Hexapoda</taxon>
        <taxon>Insecta</taxon>
        <taxon>Pterygota</taxon>
        <taxon>Neoptera</taxon>
        <taxon>Paraneoptera</taxon>
        <taxon>Hemiptera</taxon>
        <taxon>Auchenorrhyncha</taxon>
        <taxon>Cercopoidea</taxon>
        <taxon>Clastopteridae</taxon>
        <taxon>Clastoptera</taxon>
    </lineage>
</organism>
<dbReference type="SUPFAM" id="SSF82708">
    <property type="entry name" value="R3H domain"/>
    <property type="match status" value="1"/>
</dbReference>
<accession>A0A1B6DM93</accession>
<dbReference type="AlphaFoldDB" id="A0A1B6DM93"/>
<feature type="region of interest" description="Disordered" evidence="2">
    <location>
        <begin position="306"/>
        <end position="359"/>
    </location>
</feature>
<proteinExistence type="predicted"/>